<dbReference type="PANTHER" id="PTHR30024">
    <property type="entry name" value="ALIPHATIC SULFONATES-BINDING PROTEIN-RELATED"/>
    <property type="match status" value="1"/>
</dbReference>
<comment type="similarity">
    <text evidence="2">Belongs to the bacterial solute-binding protein SsuA/TauA family.</text>
</comment>
<dbReference type="Gene3D" id="3.40.190.10">
    <property type="entry name" value="Periplasmic binding protein-like II"/>
    <property type="match status" value="3"/>
</dbReference>
<dbReference type="Pfam" id="PF09084">
    <property type="entry name" value="NMT1"/>
    <property type="match status" value="1"/>
</dbReference>
<dbReference type="PANTHER" id="PTHR30024:SF47">
    <property type="entry name" value="TAURINE-BINDING PERIPLASMIC PROTEIN"/>
    <property type="match status" value="1"/>
</dbReference>
<dbReference type="GO" id="GO:0042597">
    <property type="term" value="C:periplasmic space"/>
    <property type="evidence" value="ECO:0007669"/>
    <property type="project" value="UniProtKB-SubCell"/>
</dbReference>
<dbReference type="SUPFAM" id="SSF53850">
    <property type="entry name" value="Periplasmic binding protein-like II"/>
    <property type="match status" value="1"/>
</dbReference>
<dbReference type="EMBL" id="AEVT01000122">
    <property type="protein sequence ID" value="EGA67937.1"/>
    <property type="molecule type" value="Genomic_DNA"/>
</dbReference>
<comment type="caution">
    <text evidence="5">The sequence shown here is derived from an EMBL/GenBank/DDBJ whole genome shotgun (WGS) entry which is preliminary data.</text>
</comment>
<gene>
    <name evidence="5" type="ORF">VISI1226_08419</name>
</gene>
<accession>E8MDF1</accession>
<proteinExistence type="inferred from homology"/>
<dbReference type="Proteomes" id="UP000006228">
    <property type="component" value="Unassembled WGS sequence"/>
</dbReference>
<evidence type="ECO:0000313" key="5">
    <source>
        <dbReference type="EMBL" id="EGA67937.1"/>
    </source>
</evidence>
<organism evidence="5 6">
    <name type="scientific">Vibrio sinaloensis DSM 21326</name>
    <dbReference type="NCBI Taxonomy" id="945550"/>
    <lineage>
        <taxon>Bacteria</taxon>
        <taxon>Pseudomonadati</taxon>
        <taxon>Pseudomonadota</taxon>
        <taxon>Gammaproteobacteria</taxon>
        <taxon>Vibrionales</taxon>
        <taxon>Vibrionaceae</taxon>
        <taxon>Vibrio</taxon>
        <taxon>Vibrio oreintalis group</taxon>
    </lineage>
</organism>
<dbReference type="PROSITE" id="PS51450">
    <property type="entry name" value="LRR"/>
    <property type="match status" value="1"/>
</dbReference>
<feature type="domain" description="SsuA/THI5-like" evidence="4">
    <location>
        <begin position="39"/>
        <end position="246"/>
    </location>
</feature>
<name>E8MDF1_PHOS4</name>
<dbReference type="GO" id="GO:0042918">
    <property type="term" value="P:alkanesulfonate transmembrane transport"/>
    <property type="evidence" value="ECO:0007669"/>
    <property type="project" value="TreeGrafter"/>
</dbReference>
<dbReference type="AlphaFoldDB" id="E8MDF1"/>
<comment type="subcellular location">
    <subcellularLocation>
        <location evidence="1">Periplasm</location>
    </subcellularLocation>
</comment>
<evidence type="ECO:0000256" key="1">
    <source>
        <dbReference type="ARBA" id="ARBA00004418"/>
    </source>
</evidence>
<evidence type="ECO:0000256" key="3">
    <source>
        <dbReference type="ARBA" id="ARBA00022729"/>
    </source>
</evidence>
<evidence type="ECO:0000313" key="6">
    <source>
        <dbReference type="Proteomes" id="UP000006228"/>
    </source>
</evidence>
<dbReference type="InterPro" id="IPR015168">
    <property type="entry name" value="SsuA/THI5"/>
</dbReference>
<sequence length="322" mass="35922">MVALVLIIGLGWFSVNKPVTSPVVNVEKVKVSVSLTPLSTPFFVAQQQGFYAKQGLNVEVVPCRGGVHCAELLQEGAVEYATTSGTVALFNSYYHDNIALLASFVKSSNDLKLLTLAPNQITSIHDLENKRIGIIKASASEYYFDFLLISNALQDLQVERVYLKPDDMVNALLSDQVDAISIWEPYGYRASQLTSLPIINLGTEGIFQLTFNLVTTSPVDALNARDKAMLLAIEEAITWIEEHPVESIALISEQLNIKPEQVEWSWNDYIFSLTNDYILLSNLQMQARWASERNILQGEPVDVRAMVRSEAFSDFKREASLQ</sequence>
<evidence type="ECO:0000259" key="4">
    <source>
        <dbReference type="Pfam" id="PF09084"/>
    </source>
</evidence>
<dbReference type="eggNOG" id="COG0715">
    <property type="taxonomic scope" value="Bacteria"/>
</dbReference>
<dbReference type="InterPro" id="IPR001611">
    <property type="entry name" value="Leu-rich_rpt"/>
</dbReference>
<evidence type="ECO:0000256" key="2">
    <source>
        <dbReference type="ARBA" id="ARBA00010742"/>
    </source>
</evidence>
<keyword evidence="3" id="KW-0732">Signal</keyword>
<protein>
    <recommendedName>
        <fullName evidence="4">SsuA/THI5-like domain-containing protein</fullName>
    </recommendedName>
</protein>
<reference evidence="5 6" key="1">
    <citation type="journal article" date="2012" name="Int. J. Syst. Evol. Microbiol.">
        <title>Vibrio caribbeanicus sp. nov., isolated from the marine sponge Scleritoderma cyanea.</title>
        <authorList>
            <person name="Hoffmann M."/>
            <person name="Monday S.R."/>
            <person name="Allard M.W."/>
            <person name="Strain E.A."/>
            <person name="Whittaker P."/>
            <person name="Naum M."/>
            <person name="McCarthy P.J."/>
            <person name="Lopez J.V."/>
            <person name="Fischer M."/>
            <person name="Brown E.W."/>
        </authorList>
    </citation>
    <scope>NUCLEOTIDE SEQUENCE [LARGE SCALE GENOMIC DNA]</scope>
    <source>
        <strain evidence="6">DSMZ 21326</strain>
    </source>
</reference>